<feature type="region of interest" description="Disordered" evidence="1">
    <location>
        <begin position="142"/>
        <end position="161"/>
    </location>
</feature>
<reference evidence="2 3" key="1">
    <citation type="journal article" date="2019" name="Nat. Ecol. Evol.">
        <title>Megaphylogeny resolves global patterns of mushroom evolution.</title>
        <authorList>
            <person name="Varga T."/>
            <person name="Krizsan K."/>
            <person name="Foldi C."/>
            <person name="Dima B."/>
            <person name="Sanchez-Garcia M."/>
            <person name="Sanchez-Ramirez S."/>
            <person name="Szollosi G.J."/>
            <person name="Szarkandi J.G."/>
            <person name="Papp V."/>
            <person name="Albert L."/>
            <person name="Andreopoulos W."/>
            <person name="Angelini C."/>
            <person name="Antonin V."/>
            <person name="Barry K.W."/>
            <person name="Bougher N.L."/>
            <person name="Buchanan P."/>
            <person name="Buyck B."/>
            <person name="Bense V."/>
            <person name="Catcheside P."/>
            <person name="Chovatia M."/>
            <person name="Cooper J."/>
            <person name="Damon W."/>
            <person name="Desjardin D."/>
            <person name="Finy P."/>
            <person name="Geml J."/>
            <person name="Haridas S."/>
            <person name="Hughes K."/>
            <person name="Justo A."/>
            <person name="Karasinski D."/>
            <person name="Kautmanova I."/>
            <person name="Kiss B."/>
            <person name="Kocsube S."/>
            <person name="Kotiranta H."/>
            <person name="LaButti K.M."/>
            <person name="Lechner B.E."/>
            <person name="Liimatainen K."/>
            <person name="Lipzen A."/>
            <person name="Lukacs Z."/>
            <person name="Mihaltcheva S."/>
            <person name="Morgado L.N."/>
            <person name="Niskanen T."/>
            <person name="Noordeloos M.E."/>
            <person name="Ohm R.A."/>
            <person name="Ortiz-Santana B."/>
            <person name="Ovrebo C."/>
            <person name="Racz N."/>
            <person name="Riley R."/>
            <person name="Savchenko A."/>
            <person name="Shiryaev A."/>
            <person name="Soop K."/>
            <person name="Spirin V."/>
            <person name="Szebenyi C."/>
            <person name="Tomsovsky M."/>
            <person name="Tulloss R.E."/>
            <person name="Uehling J."/>
            <person name="Grigoriev I.V."/>
            <person name="Vagvolgyi C."/>
            <person name="Papp T."/>
            <person name="Martin F.M."/>
            <person name="Miettinen O."/>
            <person name="Hibbett D.S."/>
            <person name="Nagy L.G."/>
        </authorList>
    </citation>
    <scope>NUCLEOTIDE SEQUENCE [LARGE SCALE GENOMIC DNA]</scope>
    <source>
        <strain evidence="2 3">FP101781</strain>
    </source>
</reference>
<proteinExistence type="predicted"/>
<accession>A0A4Y7SI18</accession>
<organism evidence="2 3">
    <name type="scientific">Coprinellus micaceus</name>
    <name type="common">Glistening ink-cap mushroom</name>
    <name type="synonym">Coprinus micaceus</name>
    <dbReference type="NCBI Taxonomy" id="71717"/>
    <lineage>
        <taxon>Eukaryota</taxon>
        <taxon>Fungi</taxon>
        <taxon>Dikarya</taxon>
        <taxon>Basidiomycota</taxon>
        <taxon>Agaricomycotina</taxon>
        <taxon>Agaricomycetes</taxon>
        <taxon>Agaricomycetidae</taxon>
        <taxon>Agaricales</taxon>
        <taxon>Agaricineae</taxon>
        <taxon>Psathyrellaceae</taxon>
        <taxon>Coprinellus</taxon>
    </lineage>
</organism>
<evidence type="ECO:0000313" key="3">
    <source>
        <dbReference type="Proteomes" id="UP000298030"/>
    </source>
</evidence>
<dbReference type="AlphaFoldDB" id="A0A4Y7SI18"/>
<sequence>MSPQIRAKIEGLGEDVGRQIRAILGPGDSLGQKFAKIGEKWNTLARRLPLQGFLAENVASNPGQTASGVSGPNWYPADLTLSGIFGGPRKRLRSSRSRVQATRIPLIGEATGSYGLYMWPRERGGGVRNEGTSVDWGLVMPSQQSTHHRPDAKLHHELSGE</sequence>
<comment type="caution">
    <text evidence="2">The sequence shown here is derived from an EMBL/GenBank/DDBJ whole genome shotgun (WGS) entry which is preliminary data.</text>
</comment>
<feature type="compositionally biased region" description="Basic and acidic residues" evidence="1">
    <location>
        <begin position="148"/>
        <end position="161"/>
    </location>
</feature>
<dbReference type="Proteomes" id="UP000298030">
    <property type="component" value="Unassembled WGS sequence"/>
</dbReference>
<gene>
    <name evidence="2" type="ORF">FA13DRAFT_100782</name>
</gene>
<name>A0A4Y7SI18_COPMI</name>
<evidence type="ECO:0000313" key="2">
    <source>
        <dbReference type="EMBL" id="TEB21493.1"/>
    </source>
</evidence>
<evidence type="ECO:0000256" key="1">
    <source>
        <dbReference type="SAM" id="MobiDB-lite"/>
    </source>
</evidence>
<dbReference type="EMBL" id="QPFP01000109">
    <property type="protein sequence ID" value="TEB21493.1"/>
    <property type="molecule type" value="Genomic_DNA"/>
</dbReference>
<protein>
    <submittedName>
        <fullName evidence="2">Uncharacterized protein</fullName>
    </submittedName>
</protein>
<keyword evidence="3" id="KW-1185">Reference proteome</keyword>